<reference evidence="2" key="1">
    <citation type="journal article" date="2019" name="Int. J. Syst. Evol. Microbiol.">
        <title>The Global Catalogue of Microorganisms (GCM) 10K type strain sequencing project: providing services to taxonomists for standard genome sequencing and annotation.</title>
        <authorList>
            <consortium name="The Broad Institute Genomics Platform"/>
            <consortium name="The Broad Institute Genome Sequencing Center for Infectious Disease"/>
            <person name="Wu L."/>
            <person name="Ma J."/>
        </authorList>
    </citation>
    <scope>NUCLEOTIDE SEQUENCE [LARGE SCALE GENOMIC DNA]</scope>
    <source>
        <strain evidence="2">CCUG 50347</strain>
    </source>
</reference>
<evidence type="ECO:0000313" key="1">
    <source>
        <dbReference type="EMBL" id="MFC4836597.1"/>
    </source>
</evidence>
<gene>
    <name evidence="1" type="ORF">ACFPEL_29635</name>
</gene>
<proteinExistence type="predicted"/>
<evidence type="ECO:0000313" key="2">
    <source>
        <dbReference type="Proteomes" id="UP001595909"/>
    </source>
</evidence>
<comment type="caution">
    <text evidence="1">The sequence shown here is derived from an EMBL/GenBank/DDBJ whole genome shotgun (WGS) entry which is preliminary data.</text>
</comment>
<name>A0ABV9RTT2_9PSEU</name>
<dbReference type="EMBL" id="JBHSIM010000068">
    <property type="protein sequence ID" value="MFC4836597.1"/>
    <property type="molecule type" value="Genomic_DNA"/>
</dbReference>
<accession>A0ABV9RTT2</accession>
<protein>
    <submittedName>
        <fullName evidence="1">Uncharacterized protein</fullName>
    </submittedName>
</protein>
<organism evidence="1 2">
    <name type="scientific">Actinomycetospora chibensis</name>
    <dbReference type="NCBI Taxonomy" id="663606"/>
    <lineage>
        <taxon>Bacteria</taxon>
        <taxon>Bacillati</taxon>
        <taxon>Actinomycetota</taxon>
        <taxon>Actinomycetes</taxon>
        <taxon>Pseudonocardiales</taxon>
        <taxon>Pseudonocardiaceae</taxon>
        <taxon>Actinomycetospora</taxon>
    </lineage>
</organism>
<dbReference type="Proteomes" id="UP001595909">
    <property type="component" value="Unassembled WGS sequence"/>
</dbReference>
<keyword evidence="2" id="KW-1185">Reference proteome</keyword>
<sequence>MTTATYLVVGAVLVLLVLLVAAPSVSTVLPTVPTSSIPAMGDYDTTGGLVWTLYRDAGGPVAP</sequence>
<dbReference type="RefSeq" id="WP_274191137.1">
    <property type="nucleotide sequence ID" value="NZ_BAABHN010000068.1"/>
</dbReference>